<dbReference type="PANTHER" id="PTHR11069">
    <property type="entry name" value="GLUCOSYLCERAMIDASE"/>
    <property type="match status" value="1"/>
</dbReference>
<keyword evidence="2 5" id="KW-0732">Signal</keyword>
<name>A0A6L6XVB2_9ACTN</name>
<dbReference type="Gene3D" id="3.20.20.80">
    <property type="entry name" value="Glycosidases"/>
    <property type="match status" value="1"/>
</dbReference>
<dbReference type="GO" id="GO:0006680">
    <property type="term" value="P:glucosylceramide catabolic process"/>
    <property type="evidence" value="ECO:0007669"/>
    <property type="project" value="TreeGrafter"/>
</dbReference>
<evidence type="ECO:0000256" key="1">
    <source>
        <dbReference type="ARBA" id="ARBA00005382"/>
    </source>
</evidence>
<comment type="similarity">
    <text evidence="1 4">Belongs to the glycosyl hydrolase 30 family.</text>
</comment>
<dbReference type="EMBL" id="WSEK01000004">
    <property type="protein sequence ID" value="MVQ50998.1"/>
    <property type="molecule type" value="Genomic_DNA"/>
</dbReference>
<dbReference type="SUPFAM" id="SSF49785">
    <property type="entry name" value="Galactose-binding domain-like"/>
    <property type="match status" value="1"/>
</dbReference>
<keyword evidence="3 4" id="KW-0378">Hydrolase</keyword>
<dbReference type="PROSITE" id="PS50022">
    <property type="entry name" value="FA58C_3"/>
    <property type="match status" value="1"/>
</dbReference>
<feature type="signal peptide" evidence="5">
    <location>
        <begin position="1"/>
        <end position="36"/>
    </location>
</feature>
<dbReference type="InterPro" id="IPR017853">
    <property type="entry name" value="GH"/>
</dbReference>
<evidence type="ECO:0000313" key="8">
    <source>
        <dbReference type="Proteomes" id="UP000473525"/>
    </source>
</evidence>
<dbReference type="InterPro" id="IPR000421">
    <property type="entry name" value="FA58C"/>
</dbReference>
<gene>
    <name evidence="7" type="ORF">GON03_17570</name>
</gene>
<dbReference type="RefSeq" id="WP_157344227.1">
    <property type="nucleotide sequence ID" value="NZ_WSEK01000004.1"/>
</dbReference>
<accession>A0A6L6XVB2</accession>
<dbReference type="PANTHER" id="PTHR11069:SF23">
    <property type="entry name" value="LYSOSOMAL ACID GLUCOSYLCERAMIDASE"/>
    <property type="match status" value="1"/>
</dbReference>
<dbReference type="Gene3D" id="2.60.40.1180">
    <property type="entry name" value="Golgi alpha-mannosidase II"/>
    <property type="match status" value="1"/>
</dbReference>
<dbReference type="GO" id="GO:0016020">
    <property type="term" value="C:membrane"/>
    <property type="evidence" value="ECO:0007669"/>
    <property type="project" value="GOC"/>
</dbReference>
<dbReference type="InterPro" id="IPR033452">
    <property type="entry name" value="GH30_C"/>
</dbReference>
<dbReference type="InterPro" id="IPR013780">
    <property type="entry name" value="Glyco_hydro_b"/>
</dbReference>
<evidence type="ECO:0000259" key="6">
    <source>
        <dbReference type="PROSITE" id="PS50022"/>
    </source>
</evidence>
<evidence type="ECO:0000256" key="2">
    <source>
        <dbReference type="ARBA" id="ARBA00022729"/>
    </source>
</evidence>
<evidence type="ECO:0000256" key="5">
    <source>
        <dbReference type="SAM" id="SignalP"/>
    </source>
</evidence>
<dbReference type="InterPro" id="IPR001139">
    <property type="entry name" value="Glyco_hydro_30"/>
</dbReference>
<dbReference type="AlphaFoldDB" id="A0A6L6XVB2"/>
<dbReference type="Pfam" id="PF00754">
    <property type="entry name" value="F5_F8_type_C"/>
    <property type="match status" value="1"/>
</dbReference>
<dbReference type="Pfam" id="PF17189">
    <property type="entry name" value="Glyco_hydro_30C"/>
    <property type="match status" value="1"/>
</dbReference>
<comment type="caution">
    <text evidence="7">The sequence shown here is derived from an EMBL/GenBank/DDBJ whole genome shotgun (WGS) entry which is preliminary data.</text>
</comment>
<organism evidence="7 8">
    <name type="scientific">Nocardioides agri</name>
    <dbReference type="NCBI Taxonomy" id="2682843"/>
    <lineage>
        <taxon>Bacteria</taxon>
        <taxon>Bacillati</taxon>
        <taxon>Actinomycetota</taxon>
        <taxon>Actinomycetes</taxon>
        <taxon>Propionibacteriales</taxon>
        <taxon>Nocardioidaceae</taxon>
        <taxon>Nocardioides</taxon>
    </lineage>
</organism>
<feature type="chain" id="PRO_5026867010" evidence="5">
    <location>
        <begin position="37"/>
        <end position="662"/>
    </location>
</feature>
<dbReference type="Proteomes" id="UP000473525">
    <property type="component" value="Unassembled WGS sequence"/>
</dbReference>
<sequence>MRSTTRPNVDTGRRPLRSIGVATAFGLLAAGIGATAAPPGQSSPRPVSAAHVWVTTPDGTEQMHDRGTVPFRTGGSDRLTITVDPSLRYQTMDGVGASITDSSASVLMELDRATRDATMRDLFGTDGLSFLRQPVGSSDFVDGPHYTYDDVAPGETDFDLSEFSIAHDEAQILPLVRQARAVNPDLKVMATPWSPPAWMKTNDSLIGGRLIDEPRVYQAYAAYLVKFVQAYEAAGVPIYGLTIQNEPQNRTPSGYPGTDLPTRQAIAVIERLGPALQAAGLDTKIMGYDHNWSEHPNDIANTPPGEDPETEYPALLLESPAARWIDGTAYHCYAGDPKRMTALHQAFPRKEIWFTECSGSHGPTDPPAQVFSDTLRWHARNVILGTTRNWAQSVVTWNLALHSDGGPHNGGCDTCTGVVTVNPDGTVTRNAEYYTLGHLARFVRPGAVRVASSSYGSTGWNGLPMSAAFANPDGSTALVVHNEYDDPRTVAVAVDGRSFEYTLPGGSLVTFTWPHSADLTSTGTLLDPWSTSVTSNVGDPAMAGAATDDDGSTAWTSGTAQARGQWLQVDLGHARRIRQVVLDAGPSTYGWPNPVIPSADYPRRVRVEVSADGRRWTGAREITGTGQLTVLTTPHNRVRYVRATLTRADEHWWQVAEVRVYR</sequence>
<reference evidence="7 8" key="1">
    <citation type="submission" date="2019-12" db="EMBL/GenBank/DDBJ databases">
        <authorList>
            <person name="Huq M.A."/>
        </authorList>
    </citation>
    <scope>NUCLEOTIDE SEQUENCE [LARGE SCALE GENOMIC DNA]</scope>
    <source>
        <strain evidence="7 8">MAH-18</strain>
    </source>
</reference>
<protein>
    <submittedName>
        <fullName evidence="7">Glucan endo-1,6-beta-glucosidase</fullName>
    </submittedName>
</protein>
<dbReference type="InterPro" id="IPR008979">
    <property type="entry name" value="Galactose-bd-like_sf"/>
</dbReference>
<keyword evidence="8" id="KW-1185">Reference proteome</keyword>
<proteinExistence type="inferred from homology"/>
<evidence type="ECO:0000256" key="3">
    <source>
        <dbReference type="ARBA" id="ARBA00022801"/>
    </source>
</evidence>
<dbReference type="Gene3D" id="2.60.120.260">
    <property type="entry name" value="Galactose-binding domain-like"/>
    <property type="match status" value="1"/>
</dbReference>
<evidence type="ECO:0000313" key="7">
    <source>
        <dbReference type="EMBL" id="MVQ50998.1"/>
    </source>
</evidence>
<keyword evidence="4" id="KW-0326">Glycosidase</keyword>
<dbReference type="InterPro" id="IPR033453">
    <property type="entry name" value="Glyco_hydro_30_TIM-barrel"/>
</dbReference>
<dbReference type="SUPFAM" id="SSF51445">
    <property type="entry name" value="(Trans)glycosidases"/>
    <property type="match status" value="1"/>
</dbReference>
<dbReference type="Pfam" id="PF02055">
    <property type="entry name" value="Glyco_hydro_30"/>
    <property type="match status" value="1"/>
</dbReference>
<evidence type="ECO:0000256" key="4">
    <source>
        <dbReference type="RuleBase" id="RU361188"/>
    </source>
</evidence>
<dbReference type="GO" id="GO:0004348">
    <property type="term" value="F:glucosylceramidase activity"/>
    <property type="evidence" value="ECO:0007669"/>
    <property type="project" value="InterPro"/>
</dbReference>
<dbReference type="PRINTS" id="PR00843">
    <property type="entry name" value="GLHYDRLASE30"/>
</dbReference>
<feature type="domain" description="F5/8 type C" evidence="6">
    <location>
        <begin position="512"/>
        <end position="662"/>
    </location>
</feature>